<dbReference type="GO" id="GO:0004497">
    <property type="term" value="F:monooxygenase activity"/>
    <property type="evidence" value="ECO:0007669"/>
    <property type="project" value="UniProtKB-KW"/>
</dbReference>
<evidence type="ECO:0000256" key="3">
    <source>
        <dbReference type="ARBA" id="ARBA00067672"/>
    </source>
</evidence>
<keyword evidence="8" id="KW-0560">Oxidoreductase</keyword>
<evidence type="ECO:0000256" key="7">
    <source>
        <dbReference type="SAM" id="Phobius"/>
    </source>
</evidence>
<keyword evidence="8" id="KW-0503">Monooxygenase</keyword>
<dbReference type="Pfam" id="PF00067">
    <property type="entry name" value="p450"/>
    <property type="match status" value="1"/>
</dbReference>
<evidence type="ECO:0000313" key="9">
    <source>
        <dbReference type="Proteomes" id="UP000799423"/>
    </source>
</evidence>
<dbReference type="CDD" id="cd11060">
    <property type="entry name" value="CYP57A1-like"/>
    <property type="match status" value="1"/>
</dbReference>
<reference evidence="8" key="1">
    <citation type="submission" date="2020-01" db="EMBL/GenBank/DDBJ databases">
        <authorList>
            <consortium name="DOE Joint Genome Institute"/>
            <person name="Haridas S."/>
            <person name="Albert R."/>
            <person name="Binder M."/>
            <person name="Bloem J."/>
            <person name="Labutti K."/>
            <person name="Salamov A."/>
            <person name="Andreopoulos B."/>
            <person name="Baker S.E."/>
            <person name="Barry K."/>
            <person name="Bills G."/>
            <person name="Bluhm B.H."/>
            <person name="Cannon C."/>
            <person name="Castanera R."/>
            <person name="Culley D.E."/>
            <person name="Daum C."/>
            <person name="Ezra D."/>
            <person name="Gonzalez J.B."/>
            <person name="Henrissat B."/>
            <person name="Kuo A."/>
            <person name="Liang C."/>
            <person name="Lipzen A."/>
            <person name="Lutzoni F."/>
            <person name="Magnuson J."/>
            <person name="Mondo S."/>
            <person name="Nolan M."/>
            <person name="Ohm R."/>
            <person name="Pangilinan J."/>
            <person name="Park H.-J."/>
            <person name="Ramirez L."/>
            <person name="Alfaro M."/>
            <person name="Sun H."/>
            <person name="Tritt A."/>
            <person name="Yoshinaga Y."/>
            <person name="Zwiers L.-H."/>
            <person name="Turgeon B.G."/>
            <person name="Goodwin S.B."/>
            <person name="Spatafora J.W."/>
            <person name="Crous P.W."/>
            <person name="Grigoriev I.V."/>
        </authorList>
    </citation>
    <scope>NUCLEOTIDE SEQUENCE</scope>
    <source>
        <strain evidence="8">IPT5</strain>
    </source>
</reference>
<dbReference type="PANTHER" id="PTHR24305:SF236">
    <property type="entry name" value="PISATIN DEMETHYLASE"/>
    <property type="match status" value="1"/>
</dbReference>
<protein>
    <recommendedName>
        <fullName evidence="4">Cytochrome P450 monooxygenase ABA1</fullName>
    </recommendedName>
    <alternativeName>
        <fullName evidence="5">Abscisic acid biosynthesis protein 1</fullName>
    </alternativeName>
    <alternativeName>
        <fullName evidence="3">Cytochrome P450 monooxygenase aba1</fullName>
    </alternativeName>
</protein>
<dbReference type="EMBL" id="MU006359">
    <property type="protein sequence ID" value="KAF2844912.1"/>
    <property type="molecule type" value="Genomic_DNA"/>
</dbReference>
<dbReference type="OrthoDB" id="3934656at2759"/>
<evidence type="ECO:0000256" key="1">
    <source>
        <dbReference type="ARBA" id="ARBA00004972"/>
    </source>
</evidence>
<dbReference type="GO" id="GO:0016705">
    <property type="term" value="F:oxidoreductase activity, acting on paired donors, with incorporation or reduction of molecular oxygen"/>
    <property type="evidence" value="ECO:0007669"/>
    <property type="project" value="InterPro"/>
</dbReference>
<organism evidence="8 9">
    <name type="scientific">Plenodomus tracheiphilus IPT5</name>
    <dbReference type="NCBI Taxonomy" id="1408161"/>
    <lineage>
        <taxon>Eukaryota</taxon>
        <taxon>Fungi</taxon>
        <taxon>Dikarya</taxon>
        <taxon>Ascomycota</taxon>
        <taxon>Pezizomycotina</taxon>
        <taxon>Dothideomycetes</taxon>
        <taxon>Pleosporomycetidae</taxon>
        <taxon>Pleosporales</taxon>
        <taxon>Pleosporineae</taxon>
        <taxon>Leptosphaeriaceae</taxon>
        <taxon>Plenodomus</taxon>
    </lineage>
</organism>
<keyword evidence="6" id="KW-0479">Metal-binding</keyword>
<keyword evidence="7" id="KW-0472">Membrane</keyword>
<dbReference type="AlphaFoldDB" id="A0A6A7AP54"/>
<evidence type="ECO:0000256" key="5">
    <source>
        <dbReference type="ARBA" id="ARBA00079990"/>
    </source>
</evidence>
<dbReference type="FunFam" id="1.10.630.10:FF:000076">
    <property type="entry name" value="Cytochrome P450 monooxygenase"/>
    <property type="match status" value="1"/>
</dbReference>
<evidence type="ECO:0000313" key="8">
    <source>
        <dbReference type="EMBL" id="KAF2844912.1"/>
    </source>
</evidence>
<feature type="transmembrane region" description="Helical" evidence="7">
    <location>
        <begin position="6"/>
        <end position="25"/>
    </location>
</feature>
<dbReference type="InterPro" id="IPR001128">
    <property type="entry name" value="Cyt_P450"/>
</dbReference>
<dbReference type="Proteomes" id="UP000799423">
    <property type="component" value="Unassembled WGS sequence"/>
</dbReference>
<dbReference type="Gene3D" id="1.10.630.10">
    <property type="entry name" value="Cytochrome P450"/>
    <property type="match status" value="1"/>
</dbReference>
<evidence type="ECO:0000256" key="6">
    <source>
        <dbReference type="PIRSR" id="PIRSR602401-1"/>
    </source>
</evidence>
<evidence type="ECO:0000256" key="4">
    <source>
        <dbReference type="ARBA" id="ARBA00068222"/>
    </source>
</evidence>
<dbReference type="GO" id="GO:0020037">
    <property type="term" value="F:heme binding"/>
    <property type="evidence" value="ECO:0007669"/>
    <property type="project" value="InterPro"/>
</dbReference>
<dbReference type="PRINTS" id="PR00463">
    <property type="entry name" value="EP450I"/>
</dbReference>
<dbReference type="InterPro" id="IPR050121">
    <property type="entry name" value="Cytochrome_P450_monoxygenase"/>
</dbReference>
<feature type="binding site" description="axial binding residue" evidence="6">
    <location>
        <position position="456"/>
    </location>
    <ligand>
        <name>heme</name>
        <dbReference type="ChEBI" id="CHEBI:30413"/>
    </ligand>
    <ligandPart>
        <name>Fe</name>
        <dbReference type="ChEBI" id="CHEBI:18248"/>
    </ligandPart>
</feature>
<keyword evidence="9" id="KW-1185">Reference proteome</keyword>
<accession>A0A6A7AP54</accession>
<keyword evidence="7" id="KW-0812">Transmembrane</keyword>
<dbReference type="PRINTS" id="PR00385">
    <property type="entry name" value="P450"/>
</dbReference>
<sequence length="512" mass="58791">MSLAIEIYEVRCLLVSIVLVAYLAYKYRKYQRLQNFPGPFSTGWSEAWHTRTILSHKCHLKYNEVSQKYGRLARIGPNELLTSSHELIAHMSAVRSPYMRSKWYNKAARMRPSRDHIFSQVDEEKHTKRRQQMAPGYSGKENLSLESDIDKRVLELLSLIRSKYTSSTAESRPVDIGRKIQYFTLDVISMVGFGQSFGDLEADADLHEIIKATKVGMTMITIFGAFGLVPYLQWPVIARLLAPAETDKTGMGRMLHIARNIIDRRMMKPMEGRSDMLASFMRHGLTKDDLLTESLFQIVAGSDTTATALRCILLFVITHPRVYRKLQEEVDAKIASTGVNTVWDVASEATLKTLPYLQAVIREGLRVHPPVTDVVPKKVPRGGDHFTIDGVDYFLPEGTDISYSVWSVHHDKMMFGEDAEFFRPERWLLDEEGDRDRLFAMRRTTDMIFGYGKYQCLGKPVAWMEITKVLFEFMRCFEWTIAKPETPWASINVFGIFLQNELWVTATERGQI</sequence>
<evidence type="ECO:0000256" key="2">
    <source>
        <dbReference type="ARBA" id="ARBA00023026"/>
    </source>
</evidence>
<comment type="cofactor">
    <cofactor evidence="6">
        <name>heme</name>
        <dbReference type="ChEBI" id="CHEBI:30413"/>
    </cofactor>
</comment>
<keyword evidence="7" id="KW-1133">Transmembrane helix</keyword>
<proteinExistence type="predicted"/>
<keyword evidence="6" id="KW-0408">Iron</keyword>
<name>A0A6A7AP54_9PLEO</name>
<keyword evidence="2" id="KW-0843">Virulence</keyword>
<dbReference type="InterPro" id="IPR036396">
    <property type="entry name" value="Cyt_P450_sf"/>
</dbReference>
<comment type="pathway">
    <text evidence="1">Hormone biosynthesis.</text>
</comment>
<dbReference type="InterPro" id="IPR002401">
    <property type="entry name" value="Cyt_P450_E_grp-I"/>
</dbReference>
<dbReference type="SUPFAM" id="SSF48264">
    <property type="entry name" value="Cytochrome P450"/>
    <property type="match status" value="1"/>
</dbReference>
<dbReference type="GO" id="GO:0005506">
    <property type="term" value="F:iron ion binding"/>
    <property type="evidence" value="ECO:0007669"/>
    <property type="project" value="InterPro"/>
</dbReference>
<keyword evidence="6" id="KW-0349">Heme</keyword>
<gene>
    <name evidence="8" type="ORF">T440DRAFT_435652</name>
</gene>
<dbReference type="PANTHER" id="PTHR24305">
    <property type="entry name" value="CYTOCHROME P450"/>
    <property type="match status" value="1"/>
</dbReference>